<feature type="region of interest" description="Disordered" evidence="4">
    <location>
        <begin position="33"/>
        <end position="52"/>
    </location>
</feature>
<dbReference type="PROSITE" id="PS00070">
    <property type="entry name" value="ALDEHYDE_DEHYDR_CYS"/>
    <property type="match status" value="1"/>
</dbReference>
<dbReference type="EC" id="1.2.1.19" evidence="6"/>
<dbReference type="RefSeq" id="WP_311622077.1">
    <property type="nucleotide sequence ID" value="NZ_JAVRFE010000002.1"/>
</dbReference>
<dbReference type="NCBIfam" id="NF010000">
    <property type="entry name" value="PRK13473.1"/>
    <property type="match status" value="1"/>
</dbReference>
<comment type="similarity">
    <text evidence="3">Belongs to the aldehyde dehydrogenase family.</text>
</comment>
<dbReference type="Gene3D" id="3.40.309.10">
    <property type="entry name" value="Aldehyde Dehydrogenase, Chain A, domain 2"/>
    <property type="match status" value="1"/>
</dbReference>
<dbReference type="GO" id="GO:0019145">
    <property type="term" value="F:aminobutyraldehyde dehydrogenase (NAD+) activity"/>
    <property type="evidence" value="ECO:0007669"/>
    <property type="project" value="UniProtKB-EC"/>
</dbReference>
<name>A0ABU2T084_9ACTN</name>
<keyword evidence="7" id="KW-1185">Reference proteome</keyword>
<feature type="active site" evidence="2">
    <location>
        <position position="254"/>
    </location>
</feature>
<accession>A0ABU2T084</accession>
<dbReference type="Gene3D" id="3.40.605.10">
    <property type="entry name" value="Aldehyde Dehydrogenase, Chain A, domain 1"/>
    <property type="match status" value="1"/>
</dbReference>
<sequence length="478" mass="49964">MADDGMMPAPVRNHLAGTDRPAASGATMDLVDPATGEVHGSAPRSGPSDTDAACNAAQTALARWSTTTPAERQRALLRIAGAVEEHADALVAAEVGDTGKPPGQFRTEELPAVIDTFRYFAGAARHLPGAAAAEYAEGRTSVLRREPVGVCAQITPWNYPLMMAAWKVAPALAAGNTTVLKPADTTPSATVLLARLAAEHLPPGVLNVVCGDRDTGRSLTAHPVPRLVAVTGSVRAGREIAASAAADLKRVHLELGGNAPVLVHEDVDAAAAAAELAAVAYYNAGQDCTAPTRFLVHHRRYDAFVTAFAAAARTLRTGPPDDPAADYGPLNSETQLASVQGMLRRLPDHAEVVAGGTAPEGPGWFHSPTVVAGVRQDDEIVQEEIFGPVVTVQPFTDETEALRLANGVRFGLAASVWTADHARAMRATRALHAGIVWVNTHGTTVSEMPHGGVKHSGYGSDLSLAGLLDYTQVKHVML</sequence>
<keyword evidence="1 3" id="KW-0560">Oxidoreductase</keyword>
<proteinExistence type="inferred from homology"/>
<dbReference type="InterPro" id="IPR029510">
    <property type="entry name" value="Ald_DH_CS_GLU"/>
</dbReference>
<evidence type="ECO:0000313" key="7">
    <source>
        <dbReference type="Proteomes" id="UP001180551"/>
    </source>
</evidence>
<dbReference type="Proteomes" id="UP001180551">
    <property type="component" value="Unassembled WGS sequence"/>
</dbReference>
<evidence type="ECO:0000313" key="6">
    <source>
        <dbReference type="EMBL" id="MDT0454644.1"/>
    </source>
</evidence>
<feature type="region of interest" description="Disordered" evidence="4">
    <location>
        <begin position="1"/>
        <end position="28"/>
    </location>
</feature>
<dbReference type="SUPFAM" id="SSF53720">
    <property type="entry name" value="ALDH-like"/>
    <property type="match status" value="1"/>
</dbReference>
<gene>
    <name evidence="6" type="ORF">RM550_02680</name>
</gene>
<dbReference type="InterPro" id="IPR015590">
    <property type="entry name" value="Aldehyde_DH_dom"/>
</dbReference>
<comment type="caution">
    <text evidence="6">The sequence shown here is derived from an EMBL/GenBank/DDBJ whole genome shotgun (WGS) entry which is preliminary data.</text>
</comment>
<dbReference type="Pfam" id="PF00171">
    <property type="entry name" value="Aldedh"/>
    <property type="match status" value="1"/>
</dbReference>
<feature type="domain" description="Aldehyde dehydrogenase" evidence="5">
    <location>
        <begin position="24"/>
        <end position="476"/>
    </location>
</feature>
<evidence type="ECO:0000256" key="2">
    <source>
        <dbReference type="PROSITE-ProRule" id="PRU10007"/>
    </source>
</evidence>
<organism evidence="6 7">
    <name type="scientific">Streptomyces mooreae</name>
    <dbReference type="NCBI Taxonomy" id="3075523"/>
    <lineage>
        <taxon>Bacteria</taxon>
        <taxon>Bacillati</taxon>
        <taxon>Actinomycetota</taxon>
        <taxon>Actinomycetes</taxon>
        <taxon>Kitasatosporales</taxon>
        <taxon>Streptomycetaceae</taxon>
        <taxon>Streptomyces</taxon>
    </lineage>
</organism>
<dbReference type="InterPro" id="IPR016160">
    <property type="entry name" value="Ald_DH_CS_CYS"/>
</dbReference>
<reference evidence="6" key="1">
    <citation type="submission" date="2024-05" db="EMBL/GenBank/DDBJ databases">
        <title>30 novel species of actinomycetes from the DSMZ collection.</title>
        <authorList>
            <person name="Nouioui I."/>
        </authorList>
    </citation>
    <scope>NUCLEOTIDE SEQUENCE</scope>
    <source>
        <strain evidence="6">DSM 41527</strain>
    </source>
</reference>
<protein>
    <submittedName>
        <fullName evidence="6">Aminobutyraldehyde dehydrogenase</fullName>
        <ecNumber evidence="6">1.2.1.19</ecNumber>
    </submittedName>
</protein>
<dbReference type="InterPro" id="IPR016161">
    <property type="entry name" value="Ald_DH/histidinol_DH"/>
</dbReference>
<dbReference type="InterPro" id="IPR016163">
    <property type="entry name" value="Ald_DH_C"/>
</dbReference>
<evidence type="ECO:0000256" key="1">
    <source>
        <dbReference type="ARBA" id="ARBA00023002"/>
    </source>
</evidence>
<dbReference type="PANTHER" id="PTHR11699">
    <property type="entry name" value="ALDEHYDE DEHYDROGENASE-RELATED"/>
    <property type="match status" value="1"/>
</dbReference>
<dbReference type="InterPro" id="IPR016162">
    <property type="entry name" value="Ald_DH_N"/>
</dbReference>
<evidence type="ECO:0000259" key="5">
    <source>
        <dbReference type="Pfam" id="PF00171"/>
    </source>
</evidence>
<dbReference type="EMBL" id="JAVRFE010000002">
    <property type="protein sequence ID" value="MDT0454644.1"/>
    <property type="molecule type" value="Genomic_DNA"/>
</dbReference>
<dbReference type="PROSITE" id="PS00687">
    <property type="entry name" value="ALDEHYDE_DEHYDR_GLU"/>
    <property type="match status" value="1"/>
</dbReference>
<evidence type="ECO:0000256" key="3">
    <source>
        <dbReference type="RuleBase" id="RU003345"/>
    </source>
</evidence>
<evidence type="ECO:0000256" key="4">
    <source>
        <dbReference type="SAM" id="MobiDB-lite"/>
    </source>
</evidence>